<keyword evidence="2" id="KW-0645">Protease</keyword>
<evidence type="ECO:0000256" key="4">
    <source>
        <dbReference type="ARBA" id="ARBA00022825"/>
    </source>
</evidence>
<evidence type="ECO:0000313" key="8">
    <source>
        <dbReference type="Proteomes" id="UP000278143"/>
    </source>
</evidence>
<dbReference type="Proteomes" id="UP000278143">
    <property type="component" value="Unassembled WGS sequence"/>
</dbReference>
<evidence type="ECO:0000256" key="5">
    <source>
        <dbReference type="PROSITE-ProRule" id="PRU01240"/>
    </source>
</evidence>
<organism evidence="7 8">
    <name type="scientific">Syncephalis pseudoplumigaleata</name>
    <dbReference type="NCBI Taxonomy" id="1712513"/>
    <lineage>
        <taxon>Eukaryota</taxon>
        <taxon>Fungi</taxon>
        <taxon>Fungi incertae sedis</taxon>
        <taxon>Zoopagomycota</taxon>
        <taxon>Zoopagomycotina</taxon>
        <taxon>Zoopagomycetes</taxon>
        <taxon>Zoopagales</taxon>
        <taxon>Piptocephalidaceae</taxon>
        <taxon>Syncephalis</taxon>
    </lineage>
</organism>
<protein>
    <submittedName>
        <fullName evidence="7">Peptidase S8/S53 domain-containing protein</fullName>
    </submittedName>
</protein>
<evidence type="ECO:0000313" key="7">
    <source>
        <dbReference type="EMBL" id="RKP24638.1"/>
    </source>
</evidence>
<evidence type="ECO:0000256" key="1">
    <source>
        <dbReference type="ARBA" id="ARBA00011073"/>
    </source>
</evidence>
<dbReference type="InterPro" id="IPR036852">
    <property type="entry name" value="Peptidase_S8/S53_dom_sf"/>
</dbReference>
<dbReference type="PANTHER" id="PTHR43806:SF11">
    <property type="entry name" value="CEREVISIN-RELATED"/>
    <property type="match status" value="1"/>
</dbReference>
<accession>A0A4P9YXJ5</accession>
<dbReference type="GO" id="GO:0004252">
    <property type="term" value="F:serine-type endopeptidase activity"/>
    <property type="evidence" value="ECO:0007669"/>
    <property type="project" value="InterPro"/>
</dbReference>
<name>A0A4P9YXJ5_9FUNG</name>
<comment type="similarity">
    <text evidence="1 5">Belongs to the peptidase S8 family.</text>
</comment>
<sequence>MIAGVHAGWPNEKPRTFLQRGRTIAHARTGKEATNLAHYHQATGVAALHAAGITGAGVHIVLISDGARANHPAFAHQIQGNYNFHESADHTTLLRGREGSKELLHNRMGDREMFVHSTGYATGMAGIIASRTRNYLGVAPDAQLSVCNVFGGKKTTSIATVMKALEKAVEIKADVVVLPEIAHGVEEMNAELRAAITDAADQGIVMLRAATFRNLGGDGYFPYIGLPVIAVGGYVQPYAQARWFEEEGTDKRIAFKFVCDETSYNFEAKSIVPVSVINQGAGALQVQKACYHTTSARPSSIDLDIMQSGESTTRTIHFAGTSDARHFTFFHIPTSYLLVSGTVMRPLPVDNPIATSMATFSSVVPSAAFGSGQVNVTIGVSANLASGDLLHYSGFIVVNPNDGPDRASSLRNAVHITYAGLIGAHGTALQTWSTMPSPQMQLP</sequence>
<evidence type="ECO:0000259" key="6">
    <source>
        <dbReference type="Pfam" id="PF00082"/>
    </source>
</evidence>
<gene>
    <name evidence="7" type="ORF">SYNPS1DRAFT_23295</name>
</gene>
<dbReference type="SUPFAM" id="SSF52743">
    <property type="entry name" value="Subtilisin-like"/>
    <property type="match status" value="1"/>
</dbReference>
<keyword evidence="3" id="KW-0378">Hydrolase</keyword>
<dbReference type="GO" id="GO:0006508">
    <property type="term" value="P:proteolysis"/>
    <property type="evidence" value="ECO:0007669"/>
    <property type="project" value="UniProtKB-KW"/>
</dbReference>
<reference evidence="8" key="1">
    <citation type="journal article" date="2018" name="Nat. Microbiol.">
        <title>Leveraging single-cell genomics to expand the fungal tree of life.</title>
        <authorList>
            <person name="Ahrendt S.R."/>
            <person name="Quandt C.A."/>
            <person name="Ciobanu D."/>
            <person name="Clum A."/>
            <person name="Salamov A."/>
            <person name="Andreopoulos B."/>
            <person name="Cheng J.F."/>
            <person name="Woyke T."/>
            <person name="Pelin A."/>
            <person name="Henrissat B."/>
            <person name="Reynolds N.K."/>
            <person name="Benny G.L."/>
            <person name="Smith M.E."/>
            <person name="James T.Y."/>
            <person name="Grigoriev I.V."/>
        </authorList>
    </citation>
    <scope>NUCLEOTIDE SEQUENCE [LARGE SCALE GENOMIC DNA]</scope>
    <source>
        <strain evidence="8">Benny S71-1</strain>
    </source>
</reference>
<evidence type="ECO:0000256" key="2">
    <source>
        <dbReference type="ARBA" id="ARBA00022670"/>
    </source>
</evidence>
<feature type="domain" description="Peptidase S8/S53" evidence="6">
    <location>
        <begin position="55"/>
        <end position="324"/>
    </location>
</feature>
<dbReference type="EMBL" id="KZ990112">
    <property type="protein sequence ID" value="RKP24638.1"/>
    <property type="molecule type" value="Genomic_DNA"/>
</dbReference>
<dbReference type="Gene3D" id="3.40.50.200">
    <property type="entry name" value="Peptidase S8/S53 domain"/>
    <property type="match status" value="1"/>
</dbReference>
<dbReference type="Pfam" id="PF00082">
    <property type="entry name" value="Peptidase_S8"/>
    <property type="match status" value="1"/>
</dbReference>
<dbReference type="PROSITE" id="PS51892">
    <property type="entry name" value="SUBTILASE"/>
    <property type="match status" value="1"/>
</dbReference>
<proteinExistence type="inferred from homology"/>
<comment type="caution">
    <text evidence="5">Lacks conserved residue(s) required for the propagation of feature annotation.</text>
</comment>
<keyword evidence="4" id="KW-0720">Serine protease</keyword>
<evidence type="ECO:0000256" key="3">
    <source>
        <dbReference type="ARBA" id="ARBA00022801"/>
    </source>
</evidence>
<dbReference type="AlphaFoldDB" id="A0A4P9YXJ5"/>
<dbReference type="InterPro" id="IPR000209">
    <property type="entry name" value="Peptidase_S8/S53_dom"/>
</dbReference>
<keyword evidence="8" id="KW-1185">Reference proteome</keyword>
<dbReference type="OrthoDB" id="4090904at2759"/>
<dbReference type="InterPro" id="IPR050131">
    <property type="entry name" value="Peptidase_S8_subtilisin-like"/>
</dbReference>
<dbReference type="PANTHER" id="PTHR43806">
    <property type="entry name" value="PEPTIDASE S8"/>
    <property type="match status" value="1"/>
</dbReference>